<name>A0A1I2H5M0_9MICO</name>
<dbReference type="Pfam" id="PF12146">
    <property type="entry name" value="Hydrolase_4"/>
    <property type="match status" value="1"/>
</dbReference>
<organism evidence="2 3">
    <name type="scientific">Flavimobilis marinus</name>
    <dbReference type="NCBI Taxonomy" id="285351"/>
    <lineage>
        <taxon>Bacteria</taxon>
        <taxon>Bacillati</taxon>
        <taxon>Actinomycetota</taxon>
        <taxon>Actinomycetes</taxon>
        <taxon>Micrococcales</taxon>
        <taxon>Jonesiaceae</taxon>
        <taxon>Flavimobilis</taxon>
    </lineage>
</organism>
<proteinExistence type="predicted"/>
<keyword evidence="2" id="KW-0378">Hydrolase</keyword>
<evidence type="ECO:0000313" key="3">
    <source>
        <dbReference type="Proteomes" id="UP000198520"/>
    </source>
</evidence>
<dbReference type="PANTHER" id="PTHR43194">
    <property type="entry name" value="HYDROLASE ALPHA/BETA FOLD FAMILY"/>
    <property type="match status" value="1"/>
</dbReference>
<dbReference type="SUPFAM" id="SSF53474">
    <property type="entry name" value="alpha/beta-Hydrolases"/>
    <property type="match status" value="1"/>
</dbReference>
<feature type="domain" description="Serine aminopeptidase S33" evidence="1">
    <location>
        <begin position="49"/>
        <end position="296"/>
    </location>
</feature>
<dbReference type="Proteomes" id="UP000198520">
    <property type="component" value="Unassembled WGS sequence"/>
</dbReference>
<dbReference type="EMBL" id="FONZ01000003">
    <property type="protein sequence ID" value="SFF24982.1"/>
    <property type="molecule type" value="Genomic_DNA"/>
</dbReference>
<keyword evidence="3" id="KW-1185">Reference proteome</keyword>
<dbReference type="STRING" id="285351.SAMN04488035_2210"/>
<evidence type="ECO:0000259" key="1">
    <source>
        <dbReference type="Pfam" id="PF12146"/>
    </source>
</evidence>
<protein>
    <submittedName>
        <fullName evidence="2">Lysophospholipase, alpha-beta hydrolase superfamily</fullName>
    </submittedName>
</protein>
<dbReference type="AlphaFoldDB" id="A0A1I2H5M0"/>
<reference evidence="3" key="1">
    <citation type="submission" date="2016-10" db="EMBL/GenBank/DDBJ databases">
        <authorList>
            <person name="Varghese N."/>
            <person name="Submissions S."/>
        </authorList>
    </citation>
    <scope>NUCLEOTIDE SEQUENCE [LARGE SCALE GENOMIC DNA]</scope>
    <source>
        <strain evidence="3">DSM 19083</strain>
    </source>
</reference>
<gene>
    <name evidence="2" type="ORF">SAMN04488035_2210</name>
</gene>
<accession>A0A1I2H5M0</accession>
<dbReference type="InterPro" id="IPR050228">
    <property type="entry name" value="Carboxylesterase_BioH"/>
</dbReference>
<dbReference type="InterPro" id="IPR022742">
    <property type="entry name" value="Hydrolase_4"/>
</dbReference>
<sequence>MSAARERRRAWEPDILAGPWEARSIPLGSDAEGPLDAVLVRAGAPASTRAVLYLHGFVDYFFQTAMAQSFIDAGYDFYALDLRKHGRALRPGQTPNYVTELADYATELDEAEHIIRVEDEHTELVVLGHSTGGLVASLWAHARPGRVTALVLNSPWLDLNESWFHRVLLTPVVAAFSRVSPRTVVGGLAEHYGRALHRESGGEWDYDLTWKPHAGFPVRAAWFSAVRRGHARVARGLDIACPVLVCTSDATGDNHAAHAAVLSTDSVLSVEQIHARAPRLGRDVTVVEVPGGAHDLALSPEPARTQYLNLVHHWLERRSATRSR</sequence>
<dbReference type="GO" id="GO:0016787">
    <property type="term" value="F:hydrolase activity"/>
    <property type="evidence" value="ECO:0007669"/>
    <property type="project" value="UniProtKB-KW"/>
</dbReference>
<dbReference type="OrthoDB" id="9801217at2"/>
<dbReference type="Gene3D" id="3.40.50.1820">
    <property type="entry name" value="alpha/beta hydrolase"/>
    <property type="match status" value="1"/>
</dbReference>
<dbReference type="PANTHER" id="PTHR43194:SF2">
    <property type="entry name" value="PEROXISOMAL MEMBRANE PROTEIN LPX1"/>
    <property type="match status" value="1"/>
</dbReference>
<evidence type="ECO:0000313" key="2">
    <source>
        <dbReference type="EMBL" id="SFF24982.1"/>
    </source>
</evidence>
<dbReference type="InterPro" id="IPR029058">
    <property type="entry name" value="AB_hydrolase_fold"/>
</dbReference>
<dbReference type="RefSeq" id="WP_093378674.1">
    <property type="nucleotide sequence ID" value="NZ_BNAN01000003.1"/>
</dbReference>